<dbReference type="RefSeq" id="WP_061180189.1">
    <property type="nucleotide sequence ID" value="NZ_FCOE02000063.1"/>
</dbReference>
<evidence type="ECO:0000313" key="3">
    <source>
        <dbReference type="EMBL" id="SAL00970.1"/>
    </source>
</evidence>
<comment type="caution">
    <text evidence="3">The sequence shown here is derived from an EMBL/GenBank/DDBJ whole genome shotgun (WGS) entry which is preliminary data.</text>
</comment>
<evidence type="ECO:0000256" key="2">
    <source>
        <dbReference type="RuleBase" id="RU003860"/>
    </source>
</evidence>
<dbReference type="InterPro" id="IPR002634">
    <property type="entry name" value="BolA"/>
</dbReference>
<dbReference type="Gene3D" id="3.30.300.90">
    <property type="entry name" value="BolA-like"/>
    <property type="match status" value="1"/>
</dbReference>
<reference evidence="3" key="1">
    <citation type="submission" date="2016-01" db="EMBL/GenBank/DDBJ databases">
        <authorList>
            <person name="Peeters C."/>
        </authorList>
    </citation>
    <scope>NUCLEOTIDE SEQUENCE [LARGE SCALE GENOMIC DNA]</scope>
    <source>
        <strain evidence="3">LMG 29323</strain>
    </source>
</reference>
<dbReference type="OrthoDB" id="9801469at2"/>
<dbReference type="PANTHER" id="PTHR46229:SF2">
    <property type="entry name" value="BOLA-LIKE PROTEIN 1"/>
    <property type="match status" value="1"/>
</dbReference>
<proteinExistence type="inferred from homology"/>
<gene>
    <name evidence="3" type="ORF">AWB80_08012</name>
</gene>
<evidence type="ECO:0000256" key="1">
    <source>
        <dbReference type="ARBA" id="ARBA00005578"/>
    </source>
</evidence>
<dbReference type="EMBL" id="FCOE02000063">
    <property type="protein sequence ID" value="SAL00970.1"/>
    <property type="molecule type" value="Genomic_DNA"/>
</dbReference>
<dbReference type="InterPro" id="IPR050961">
    <property type="entry name" value="BolA/IbaG_stress_morph_reg"/>
</dbReference>
<comment type="similarity">
    <text evidence="1 2">Belongs to the BolA/IbaG family.</text>
</comment>
<evidence type="ECO:0000313" key="4">
    <source>
        <dbReference type="Proteomes" id="UP000054911"/>
    </source>
</evidence>
<sequence length="79" mass="8854">MLPTPEQVKDYIAGGLSCQHLEVEGDGQHFFATIVSDAFVGKRLIARHQLVYAALGERMREEIHALSMKTLTPDEWKTA</sequence>
<name>A0A158E2P7_9BURK</name>
<organism evidence="3 4">
    <name type="scientific">Caballeronia pedi</name>
    <dbReference type="NCBI Taxonomy" id="1777141"/>
    <lineage>
        <taxon>Bacteria</taxon>
        <taxon>Pseudomonadati</taxon>
        <taxon>Pseudomonadota</taxon>
        <taxon>Betaproteobacteria</taxon>
        <taxon>Burkholderiales</taxon>
        <taxon>Burkholderiaceae</taxon>
        <taxon>Caballeronia</taxon>
    </lineage>
</organism>
<dbReference type="SUPFAM" id="SSF82657">
    <property type="entry name" value="BolA-like"/>
    <property type="match status" value="1"/>
</dbReference>
<dbReference type="PIRSF" id="PIRSF003113">
    <property type="entry name" value="BolA"/>
    <property type="match status" value="1"/>
</dbReference>
<dbReference type="Pfam" id="PF01722">
    <property type="entry name" value="BolA"/>
    <property type="match status" value="1"/>
</dbReference>
<dbReference type="InterPro" id="IPR036065">
    <property type="entry name" value="BolA-like_sf"/>
</dbReference>
<dbReference type="STRING" id="1777141.AWB80_08012"/>
<dbReference type="Proteomes" id="UP000054911">
    <property type="component" value="Unassembled WGS sequence"/>
</dbReference>
<dbReference type="PANTHER" id="PTHR46229">
    <property type="entry name" value="BOLA TRANSCRIPTION REGULATOR"/>
    <property type="match status" value="1"/>
</dbReference>
<protein>
    <submittedName>
        <fullName evidence="3">BolA family protein</fullName>
    </submittedName>
</protein>
<accession>A0A158E2P7</accession>
<keyword evidence="4" id="KW-1185">Reference proteome</keyword>
<dbReference type="AlphaFoldDB" id="A0A158E2P7"/>